<sequence length="189" mass="22189">MKNGNKLLFFMFLCLIVSCKHRNNDPGIIQLEEFSIKNKSLDLVALNMLTSLKIDTCQEVVVLDLMWVNNEKIYLLSSRQKSDLMEYYVSWHNRRIVGYTTIGGKLTIILSNVDNHGAFLDIFASDLDLCENTREFSFMHVPKNRYRWNSYEGQQLPWQDKAYLYEPTFVVFKPKGLNDYEITYTNSPF</sequence>
<gene>
    <name evidence="1" type="ORF">SAMN05216463_1433</name>
</gene>
<dbReference type="PROSITE" id="PS51257">
    <property type="entry name" value="PROKAR_LIPOPROTEIN"/>
    <property type="match status" value="1"/>
</dbReference>
<accession>A0A1M6Z7J0</accession>
<name>A0A1M6Z7J0_XYLRU</name>
<dbReference type="AlphaFoldDB" id="A0A1M6Z7J0"/>
<reference evidence="1 2" key="1">
    <citation type="submission" date="2016-11" db="EMBL/GenBank/DDBJ databases">
        <authorList>
            <person name="Jaros S."/>
            <person name="Januszkiewicz K."/>
            <person name="Wedrychowicz H."/>
        </authorList>
    </citation>
    <scope>NUCLEOTIDE SEQUENCE [LARGE SCALE GENOMIC DNA]</scope>
    <source>
        <strain evidence="1 2">KHT3</strain>
    </source>
</reference>
<evidence type="ECO:0000313" key="2">
    <source>
        <dbReference type="Proteomes" id="UP000184130"/>
    </source>
</evidence>
<evidence type="ECO:0008006" key="3">
    <source>
        <dbReference type="Google" id="ProtNLM"/>
    </source>
</evidence>
<evidence type="ECO:0000313" key="1">
    <source>
        <dbReference type="EMBL" id="SHL26403.1"/>
    </source>
</evidence>
<protein>
    <recommendedName>
        <fullName evidence="3">Lipoprotein</fullName>
    </recommendedName>
</protein>
<proteinExistence type="predicted"/>
<organism evidence="1 2">
    <name type="scientific">Xylanibacter ruminicola</name>
    <name type="common">Prevotella ruminicola</name>
    <dbReference type="NCBI Taxonomy" id="839"/>
    <lineage>
        <taxon>Bacteria</taxon>
        <taxon>Pseudomonadati</taxon>
        <taxon>Bacteroidota</taxon>
        <taxon>Bacteroidia</taxon>
        <taxon>Bacteroidales</taxon>
        <taxon>Prevotellaceae</taxon>
        <taxon>Xylanibacter</taxon>
    </lineage>
</organism>
<dbReference type="RefSeq" id="WP_139261738.1">
    <property type="nucleotide sequence ID" value="NZ_FRBD01000043.1"/>
</dbReference>
<dbReference type="Proteomes" id="UP000184130">
    <property type="component" value="Unassembled WGS sequence"/>
</dbReference>
<dbReference type="EMBL" id="FRBD01000043">
    <property type="protein sequence ID" value="SHL26403.1"/>
    <property type="molecule type" value="Genomic_DNA"/>
</dbReference>